<reference evidence="3" key="1">
    <citation type="submission" date="2016-10" db="EMBL/GenBank/DDBJ databases">
        <authorList>
            <person name="Varghese N."/>
            <person name="Submissions S."/>
        </authorList>
    </citation>
    <scope>NUCLEOTIDE SEQUENCE [LARGE SCALE GENOMIC DNA]</scope>
    <source>
        <strain evidence="3">GAS369</strain>
    </source>
</reference>
<dbReference type="RefSeq" id="WP_100381558.1">
    <property type="nucleotide sequence ID" value="NZ_LT629750.1"/>
</dbReference>
<keyword evidence="3" id="KW-1185">Reference proteome</keyword>
<feature type="signal peptide" evidence="1">
    <location>
        <begin position="1"/>
        <end position="24"/>
    </location>
</feature>
<organism evidence="2 3">
    <name type="scientific">Bradyrhizobium canariense</name>
    <dbReference type="NCBI Taxonomy" id="255045"/>
    <lineage>
        <taxon>Bacteria</taxon>
        <taxon>Pseudomonadati</taxon>
        <taxon>Pseudomonadota</taxon>
        <taxon>Alphaproteobacteria</taxon>
        <taxon>Hyphomicrobiales</taxon>
        <taxon>Nitrobacteraceae</taxon>
        <taxon>Bradyrhizobium</taxon>
    </lineage>
</organism>
<evidence type="ECO:0000256" key="1">
    <source>
        <dbReference type="SAM" id="SignalP"/>
    </source>
</evidence>
<name>A0A1H1R754_9BRAD</name>
<dbReference type="Proteomes" id="UP000243904">
    <property type="component" value="Chromosome I"/>
</dbReference>
<feature type="chain" id="PRO_5009258542" evidence="1">
    <location>
        <begin position="25"/>
        <end position="87"/>
    </location>
</feature>
<sequence>MNKTHLSIAAVAVILVAGSTAGFAAELPTYGTTGLPISPVQAQVLGATNVREQAPAATSTLTPLQLSVLTPRTKMTTARVTTGLATH</sequence>
<evidence type="ECO:0000313" key="3">
    <source>
        <dbReference type="Proteomes" id="UP000243904"/>
    </source>
</evidence>
<accession>A0A1H1R754</accession>
<dbReference type="EMBL" id="LT629750">
    <property type="protein sequence ID" value="SDS31513.1"/>
    <property type="molecule type" value="Genomic_DNA"/>
</dbReference>
<evidence type="ECO:0000313" key="2">
    <source>
        <dbReference type="EMBL" id="SDS31513.1"/>
    </source>
</evidence>
<keyword evidence="1" id="KW-0732">Signal</keyword>
<dbReference type="AlphaFoldDB" id="A0A1H1R754"/>
<gene>
    <name evidence="2" type="ORF">SAMN05444158_1673</name>
</gene>
<protein>
    <submittedName>
        <fullName evidence="2">Uncharacterized protein</fullName>
    </submittedName>
</protein>
<proteinExistence type="predicted"/>